<evidence type="ECO:0000256" key="7">
    <source>
        <dbReference type="SAM" id="Phobius"/>
    </source>
</evidence>
<keyword evidence="9" id="KW-1185">Reference proteome</keyword>
<accession>A0A9Q0IVX7</accession>
<evidence type="ECO:0000256" key="6">
    <source>
        <dbReference type="SAM" id="MobiDB-lite"/>
    </source>
</evidence>
<feature type="transmembrane region" description="Helical" evidence="7">
    <location>
        <begin position="301"/>
        <end position="322"/>
    </location>
</feature>
<organism evidence="8 9">
    <name type="scientific">Muraenolepis orangiensis</name>
    <name type="common">Patagonian moray cod</name>
    <dbReference type="NCBI Taxonomy" id="630683"/>
    <lineage>
        <taxon>Eukaryota</taxon>
        <taxon>Metazoa</taxon>
        <taxon>Chordata</taxon>
        <taxon>Craniata</taxon>
        <taxon>Vertebrata</taxon>
        <taxon>Euteleostomi</taxon>
        <taxon>Actinopterygii</taxon>
        <taxon>Neopterygii</taxon>
        <taxon>Teleostei</taxon>
        <taxon>Neoteleostei</taxon>
        <taxon>Acanthomorphata</taxon>
        <taxon>Zeiogadaria</taxon>
        <taxon>Gadariae</taxon>
        <taxon>Gadiformes</taxon>
        <taxon>Muraenolepidoidei</taxon>
        <taxon>Muraenolepididae</taxon>
        <taxon>Muraenolepis</taxon>
    </lineage>
</organism>
<keyword evidence="3 7" id="KW-0812">Transmembrane</keyword>
<dbReference type="AlphaFoldDB" id="A0A9Q0IVX7"/>
<protein>
    <recommendedName>
        <fullName evidence="10">Transmembrane protein 229A</fullName>
    </recommendedName>
</protein>
<evidence type="ECO:0000313" key="9">
    <source>
        <dbReference type="Proteomes" id="UP001148018"/>
    </source>
</evidence>
<gene>
    <name evidence="8" type="ORF">NHX12_020541</name>
</gene>
<evidence type="ECO:0000256" key="4">
    <source>
        <dbReference type="ARBA" id="ARBA00022989"/>
    </source>
</evidence>
<keyword evidence="5 7" id="KW-0472">Membrane</keyword>
<dbReference type="GO" id="GO:0016020">
    <property type="term" value="C:membrane"/>
    <property type="evidence" value="ECO:0007669"/>
    <property type="project" value="UniProtKB-SubCell"/>
</dbReference>
<dbReference type="PANTHER" id="PTHR31746">
    <property type="entry name" value="TRANSMEMBRANE PROTEIN 229 FAMILY MEMBER"/>
    <property type="match status" value="1"/>
</dbReference>
<feature type="transmembrane region" description="Helical" evidence="7">
    <location>
        <begin position="52"/>
        <end position="74"/>
    </location>
</feature>
<proteinExistence type="inferred from homology"/>
<sequence>MASRWADDGSTGLKTTHDGNCGDGGDVVLDDDDDDDDAAKSSTTALPRWMRLYFYGMHGVTVDVVLSSALGLYRDRDPKLWGFSSPYLCLLHPLVHWVLERVYARRKQWCFGVPAFFSLVLYPAVYIGLQVLIGAVDARNGLQVRGGVSAAQLAVQYAVALYFAGVFHGGFNRLRYKRAGSTHLQNGGGRVNAPAAAGGESVGAAGLPGARGTTTPTLSTVPLLPRGLPDVAHFVFYGMHGFVDEVVFTAAFNLTEGSAVWPLSGHTSLWSFLMYGSCSFAVEKLYVRLRYAWGWGTWRRLPLYVCFIYAWEFTWGLALRQFDACSWEYSHYPLNVMGLVTLVYLPGWACLSLYQDVLSNVLFRVTWGGGEEEGRKDEKEVNGKKLL</sequence>
<feature type="region of interest" description="Disordered" evidence="6">
    <location>
        <begin position="1"/>
        <end position="41"/>
    </location>
</feature>
<evidence type="ECO:0000256" key="1">
    <source>
        <dbReference type="ARBA" id="ARBA00004141"/>
    </source>
</evidence>
<feature type="transmembrane region" description="Helical" evidence="7">
    <location>
        <begin position="111"/>
        <end position="133"/>
    </location>
</feature>
<feature type="transmembrane region" description="Helical" evidence="7">
    <location>
        <begin position="334"/>
        <end position="354"/>
    </location>
</feature>
<evidence type="ECO:0000256" key="5">
    <source>
        <dbReference type="ARBA" id="ARBA00023136"/>
    </source>
</evidence>
<evidence type="ECO:0008006" key="10">
    <source>
        <dbReference type="Google" id="ProtNLM"/>
    </source>
</evidence>
<feature type="transmembrane region" description="Helical" evidence="7">
    <location>
        <begin position="80"/>
        <end position="99"/>
    </location>
</feature>
<reference evidence="8" key="1">
    <citation type="submission" date="2022-07" db="EMBL/GenBank/DDBJ databases">
        <title>Chromosome-level genome of Muraenolepis orangiensis.</title>
        <authorList>
            <person name="Kim J."/>
        </authorList>
    </citation>
    <scope>NUCLEOTIDE SEQUENCE</scope>
    <source>
        <strain evidence="8">KU_S4_2022</strain>
        <tissue evidence="8">Muscle</tissue>
    </source>
</reference>
<comment type="subcellular location">
    <subcellularLocation>
        <location evidence="1">Membrane</location>
        <topology evidence="1">Multi-pass membrane protein</topology>
    </subcellularLocation>
</comment>
<feature type="compositionally biased region" description="Acidic residues" evidence="6">
    <location>
        <begin position="28"/>
        <end position="37"/>
    </location>
</feature>
<evidence type="ECO:0000313" key="8">
    <source>
        <dbReference type="EMBL" id="KAJ3612265.1"/>
    </source>
</evidence>
<comment type="similarity">
    <text evidence="2">Belongs to the TMEM229 family.</text>
</comment>
<comment type="caution">
    <text evidence="8">The sequence shown here is derived from an EMBL/GenBank/DDBJ whole genome shotgun (WGS) entry which is preliminary data.</text>
</comment>
<dbReference type="EMBL" id="JANIIK010000036">
    <property type="protein sequence ID" value="KAJ3612265.1"/>
    <property type="molecule type" value="Genomic_DNA"/>
</dbReference>
<dbReference type="OrthoDB" id="9925611at2759"/>
<dbReference type="Proteomes" id="UP001148018">
    <property type="component" value="Unassembled WGS sequence"/>
</dbReference>
<name>A0A9Q0IVX7_9TELE</name>
<dbReference type="PANTHER" id="PTHR31746:SF2">
    <property type="entry name" value="TRANSMEMBRANE PROTEIN 229A"/>
    <property type="match status" value="1"/>
</dbReference>
<evidence type="ECO:0000256" key="3">
    <source>
        <dbReference type="ARBA" id="ARBA00022692"/>
    </source>
</evidence>
<keyword evidence="4 7" id="KW-1133">Transmembrane helix</keyword>
<evidence type="ECO:0000256" key="2">
    <source>
        <dbReference type="ARBA" id="ARBA00006371"/>
    </source>
</evidence>
<feature type="transmembrane region" description="Helical" evidence="7">
    <location>
        <begin position="153"/>
        <end position="171"/>
    </location>
</feature>